<dbReference type="EMBL" id="CAJOBJ010027296">
    <property type="protein sequence ID" value="CAF4251890.1"/>
    <property type="molecule type" value="Genomic_DNA"/>
</dbReference>
<evidence type="ECO:0000313" key="3">
    <source>
        <dbReference type="Proteomes" id="UP000681720"/>
    </source>
</evidence>
<evidence type="ECO:0000313" key="1">
    <source>
        <dbReference type="EMBL" id="CAF4233259.1"/>
    </source>
</evidence>
<dbReference type="Proteomes" id="UP000676336">
    <property type="component" value="Unassembled WGS sequence"/>
</dbReference>
<protein>
    <submittedName>
        <fullName evidence="2">Uncharacterized protein</fullName>
    </submittedName>
</protein>
<accession>A0A8S2SYM0</accession>
<gene>
    <name evidence="2" type="ORF">GIL414_LOCUS23735</name>
    <name evidence="1" type="ORF">SMN809_LOCUS23237</name>
</gene>
<dbReference type="Proteomes" id="UP000681720">
    <property type="component" value="Unassembled WGS sequence"/>
</dbReference>
<reference evidence="2" key="1">
    <citation type="submission" date="2021-02" db="EMBL/GenBank/DDBJ databases">
        <authorList>
            <person name="Nowell W R."/>
        </authorList>
    </citation>
    <scope>NUCLEOTIDE SEQUENCE</scope>
</reference>
<comment type="caution">
    <text evidence="2">The sequence shown here is derived from an EMBL/GenBank/DDBJ whole genome shotgun (WGS) entry which is preliminary data.</text>
</comment>
<feature type="non-terminal residue" evidence="2">
    <location>
        <position position="1"/>
    </location>
</feature>
<proteinExistence type="predicted"/>
<dbReference type="EMBL" id="CAJOBI010023911">
    <property type="protein sequence ID" value="CAF4233259.1"/>
    <property type="molecule type" value="Genomic_DNA"/>
</dbReference>
<name>A0A8S2SYM0_9BILA</name>
<evidence type="ECO:0000313" key="2">
    <source>
        <dbReference type="EMBL" id="CAF4251890.1"/>
    </source>
</evidence>
<dbReference type="AlphaFoldDB" id="A0A8S2SYM0"/>
<sequence>EIENGKYRNMFNIQQIEIQADRQDEIYPTQQEIIEDKQQIMDKEEYSASIIVNQV</sequence>
<organism evidence="2 3">
    <name type="scientific">Rotaria magnacalcarata</name>
    <dbReference type="NCBI Taxonomy" id="392030"/>
    <lineage>
        <taxon>Eukaryota</taxon>
        <taxon>Metazoa</taxon>
        <taxon>Spiralia</taxon>
        <taxon>Gnathifera</taxon>
        <taxon>Rotifera</taxon>
        <taxon>Eurotatoria</taxon>
        <taxon>Bdelloidea</taxon>
        <taxon>Philodinida</taxon>
        <taxon>Philodinidae</taxon>
        <taxon>Rotaria</taxon>
    </lineage>
</organism>